<dbReference type="AlphaFoldDB" id="A0A517RIA7"/>
<reference evidence="2 3" key="1">
    <citation type="submission" date="2019-02" db="EMBL/GenBank/DDBJ databases">
        <title>Deep-cultivation of Planctomycetes and their phenomic and genomic characterization uncovers novel biology.</title>
        <authorList>
            <person name="Wiegand S."/>
            <person name="Jogler M."/>
            <person name="Boedeker C."/>
            <person name="Pinto D."/>
            <person name="Vollmers J."/>
            <person name="Rivas-Marin E."/>
            <person name="Kohn T."/>
            <person name="Peeters S.H."/>
            <person name="Heuer A."/>
            <person name="Rast P."/>
            <person name="Oberbeckmann S."/>
            <person name="Bunk B."/>
            <person name="Jeske O."/>
            <person name="Meyerdierks A."/>
            <person name="Storesund J.E."/>
            <person name="Kallscheuer N."/>
            <person name="Luecker S."/>
            <person name="Lage O.M."/>
            <person name="Pohl T."/>
            <person name="Merkel B.J."/>
            <person name="Hornburger P."/>
            <person name="Mueller R.-W."/>
            <person name="Bruemmer F."/>
            <person name="Labrenz M."/>
            <person name="Spormann A.M."/>
            <person name="Op den Camp H."/>
            <person name="Overmann J."/>
            <person name="Amann R."/>
            <person name="Jetten M.S.M."/>
            <person name="Mascher T."/>
            <person name="Medema M.H."/>
            <person name="Devos D.P."/>
            <person name="Kaster A.-K."/>
            <person name="Ovreas L."/>
            <person name="Rohde M."/>
            <person name="Galperin M.Y."/>
            <person name="Jogler C."/>
        </authorList>
    </citation>
    <scope>NUCLEOTIDE SEQUENCE [LARGE SCALE GENOMIC DNA]</scope>
    <source>
        <strain evidence="2 3">Pan241w</strain>
    </source>
</reference>
<gene>
    <name evidence="2" type="ORF">Pan241w_36980</name>
</gene>
<evidence type="ECO:0000313" key="3">
    <source>
        <dbReference type="Proteomes" id="UP000317171"/>
    </source>
</evidence>
<keyword evidence="1" id="KW-0472">Membrane</keyword>
<dbReference type="KEGG" id="gaz:Pan241w_36980"/>
<organism evidence="2 3">
    <name type="scientific">Gimesia alba</name>
    <dbReference type="NCBI Taxonomy" id="2527973"/>
    <lineage>
        <taxon>Bacteria</taxon>
        <taxon>Pseudomonadati</taxon>
        <taxon>Planctomycetota</taxon>
        <taxon>Planctomycetia</taxon>
        <taxon>Planctomycetales</taxon>
        <taxon>Planctomycetaceae</taxon>
        <taxon>Gimesia</taxon>
    </lineage>
</organism>
<sequence length="43" mass="4998">MWLPVMSMLFVFLCTTLFPIPFWGDLKMNVARRAGTQALPLRK</sequence>
<protein>
    <submittedName>
        <fullName evidence="2">Uncharacterized protein</fullName>
    </submittedName>
</protein>
<keyword evidence="3" id="KW-1185">Reference proteome</keyword>
<accession>A0A517RIA7</accession>
<feature type="transmembrane region" description="Helical" evidence="1">
    <location>
        <begin position="6"/>
        <end position="24"/>
    </location>
</feature>
<proteinExistence type="predicted"/>
<keyword evidence="1" id="KW-0812">Transmembrane</keyword>
<dbReference type="EMBL" id="CP036269">
    <property type="protein sequence ID" value="QDT43596.1"/>
    <property type="molecule type" value="Genomic_DNA"/>
</dbReference>
<name>A0A517RIA7_9PLAN</name>
<dbReference type="Proteomes" id="UP000317171">
    <property type="component" value="Chromosome"/>
</dbReference>
<evidence type="ECO:0000256" key="1">
    <source>
        <dbReference type="SAM" id="Phobius"/>
    </source>
</evidence>
<evidence type="ECO:0000313" key="2">
    <source>
        <dbReference type="EMBL" id="QDT43596.1"/>
    </source>
</evidence>
<keyword evidence="1" id="KW-1133">Transmembrane helix</keyword>